<dbReference type="SMART" id="SM00091">
    <property type="entry name" value="PAS"/>
    <property type="match status" value="1"/>
</dbReference>
<dbReference type="Gene3D" id="1.10.8.60">
    <property type="match status" value="1"/>
</dbReference>
<keyword evidence="4" id="KW-0804">Transcription</keyword>
<dbReference type="EMBL" id="CAADHO010000001">
    <property type="protein sequence ID" value="VFQ42852.1"/>
    <property type="molecule type" value="Genomic_DNA"/>
</dbReference>
<dbReference type="FunFam" id="3.40.50.300:FF:000006">
    <property type="entry name" value="DNA-binding transcriptional regulator NtrC"/>
    <property type="match status" value="1"/>
</dbReference>
<dbReference type="Pfam" id="PF02954">
    <property type="entry name" value="HTH_8"/>
    <property type="match status" value="1"/>
</dbReference>
<dbReference type="InterPro" id="IPR000014">
    <property type="entry name" value="PAS"/>
</dbReference>
<dbReference type="Gene3D" id="3.30.450.20">
    <property type="entry name" value="PAS domain"/>
    <property type="match status" value="1"/>
</dbReference>
<evidence type="ECO:0000259" key="5">
    <source>
        <dbReference type="PROSITE" id="PS50045"/>
    </source>
</evidence>
<dbReference type="NCBIfam" id="TIGR00229">
    <property type="entry name" value="sensory_box"/>
    <property type="match status" value="1"/>
</dbReference>
<dbReference type="InterPro" id="IPR009057">
    <property type="entry name" value="Homeodomain-like_sf"/>
</dbReference>
<dbReference type="SUPFAM" id="SSF55785">
    <property type="entry name" value="PYP-like sensor domain (PAS domain)"/>
    <property type="match status" value="1"/>
</dbReference>
<evidence type="ECO:0000256" key="1">
    <source>
        <dbReference type="ARBA" id="ARBA00022741"/>
    </source>
</evidence>
<name>A0A4U8YMM7_9BACT</name>
<dbReference type="InterPro" id="IPR025662">
    <property type="entry name" value="Sigma_54_int_dom_ATP-bd_1"/>
</dbReference>
<dbReference type="SUPFAM" id="SSF52540">
    <property type="entry name" value="P-loop containing nucleoside triphosphate hydrolases"/>
    <property type="match status" value="1"/>
</dbReference>
<dbReference type="PROSITE" id="PS50045">
    <property type="entry name" value="SIGMA54_INTERACT_4"/>
    <property type="match status" value="1"/>
</dbReference>
<keyword evidence="1" id="KW-0547">Nucleotide-binding</keyword>
<dbReference type="PANTHER" id="PTHR32071">
    <property type="entry name" value="TRANSCRIPTIONAL REGULATORY PROTEIN"/>
    <property type="match status" value="1"/>
</dbReference>
<protein>
    <submittedName>
        <fullName evidence="7">Bacterial regulatory protein fis family</fullName>
    </submittedName>
</protein>
<dbReference type="Gene3D" id="3.40.50.300">
    <property type="entry name" value="P-loop containing nucleotide triphosphate hydrolases"/>
    <property type="match status" value="1"/>
</dbReference>
<dbReference type="Pfam" id="PF25601">
    <property type="entry name" value="AAA_lid_14"/>
    <property type="match status" value="1"/>
</dbReference>
<evidence type="ECO:0000256" key="3">
    <source>
        <dbReference type="ARBA" id="ARBA00023015"/>
    </source>
</evidence>
<keyword evidence="8" id="KW-1185">Reference proteome</keyword>
<dbReference type="SMART" id="SM00382">
    <property type="entry name" value="AAA"/>
    <property type="match status" value="1"/>
</dbReference>
<evidence type="ECO:0000256" key="2">
    <source>
        <dbReference type="ARBA" id="ARBA00022840"/>
    </source>
</evidence>
<feature type="domain" description="PAS" evidence="6">
    <location>
        <begin position="16"/>
        <end position="69"/>
    </location>
</feature>
<dbReference type="InterPro" id="IPR002078">
    <property type="entry name" value="Sigma_54_int"/>
</dbReference>
<sequence>MGQHRKSRSESLFDVTRINFLSVLDQLDEGIIITDHQGIIVYYNDTQAQIDGADPEEIIGKHLTEVYELSDETSMIAKCMEKKCAIRNRTFFYRTLKGKVAHTIHSIFPLFDGSRVTGAICFVKDYNILQKSTPMIAVPSFNKNKGNGTRYTFGDIIGDSYDLQRAMVTAREAASSSSPIMLIGETGTGKELFAQSIHNHSARKNKAYTALNCAAIPENLLEGVLFGTVKGAFTGALDKPGLLEMGNGGTLFLDELLAMPTTLQAKLLRVLQEKKFRRIGSHKEVEVELKVISAMNGSPREAVKNGQLRTDLFYRLGVVIVQIPPLRNRLDDLENLISHFILTLNHTFGTHVKGVSPRVLDLFKGYRWPGNVRELEHLIEGAMNSAGQNKIIGLRHFTSAFETLNVMGDSLEDTAWESTDTGPFHQLMPAAAPLSSTNNLSESQKATERQTITHALTHSFGNVSRASKILGISRQLLHYKMKKHKLNRKAFADPPAG</sequence>
<reference evidence="7 8" key="1">
    <citation type="submission" date="2019-03" db="EMBL/GenBank/DDBJ databases">
        <authorList>
            <person name="Nijsse B."/>
        </authorList>
    </citation>
    <scope>NUCLEOTIDE SEQUENCE [LARGE SCALE GENOMIC DNA]</scope>
    <source>
        <strain evidence="7">Desulfoluna butyratoxydans MSL71</strain>
    </source>
</reference>
<dbReference type="Proteomes" id="UP000507962">
    <property type="component" value="Unassembled WGS sequence"/>
</dbReference>
<dbReference type="PROSITE" id="PS00675">
    <property type="entry name" value="SIGMA54_INTERACT_1"/>
    <property type="match status" value="1"/>
</dbReference>
<dbReference type="PANTHER" id="PTHR32071:SF74">
    <property type="entry name" value="TRANSCRIPTIONAL ACTIVATOR ROCR"/>
    <property type="match status" value="1"/>
</dbReference>
<dbReference type="PROSITE" id="PS50112">
    <property type="entry name" value="PAS"/>
    <property type="match status" value="1"/>
</dbReference>
<organism evidence="7 8">
    <name type="scientific">Desulfoluna butyratoxydans</name>
    <dbReference type="NCBI Taxonomy" id="231438"/>
    <lineage>
        <taxon>Bacteria</taxon>
        <taxon>Pseudomonadati</taxon>
        <taxon>Thermodesulfobacteriota</taxon>
        <taxon>Desulfobacteria</taxon>
        <taxon>Desulfobacterales</taxon>
        <taxon>Desulfolunaceae</taxon>
        <taxon>Desulfoluna</taxon>
    </lineage>
</organism>
<keyword evidence="3" id="KW-0805">Transcription regulation</keyword>
<dbReference type="InterPro" id="IPR002197">
    <property type="entry name" value="HTH_Fis"/>
</dbReference>
<dbReference type="PRINTS" id="PR01590">
    <property type="entry name" value="HTHFIS"/>
</dbReference>
<proteinExistence type="predicted"/>
<dbReference type="RefSeq" id="WP_180137057.1">
    <property type="nucleotide sequence ID" value="NZ_CAADHO010000001.1"/>
</dbReference>
<dbReference type="Pfam" id="PF13426">
    <property type="entry name" value="PAS_9"/>
    <property type="match status" value="1"/>
</dbReference>
<dbReference type="InterPro" id="IPR058031">
    <property type="entry name" value="AAA_lid_NorR"/>
</dbReference>
<feature type="domain" description="Sigma-54 factor interaction" evidence="5">
    <location>
        <begin position="156"/>
        <end position="384"/>
    </location>
</feature>
<accession>A0A4U8YMM7</accession>
<dbReference type="GO" id="GO:0005524">
    <property type="term" value="F:ATP binding"/>
    <property type="evidence" value="ECO:0007669"/>
    <property type="project" value="UniProtKB-KW"/>
</dbReference>
<dbReference type="InterPro" id="IPR035965">
    <property type="entry name" value="PAS-like_dom_sf"/>
</dbReference>
<dbReference type="Gene3D" id="1.10.10.60">
    <property type="entry name" value="Homeodomain-like"/>
    <property type="match status" value="1"/>
</dbReference>
<evidence type="ECO:0000313" key="7">
    <source>
        <dbReference type="EMBL" id="VFQ42852.1"/>
    </source>
</evidence>
<dbReference type="Pfam" id="PF00158">
    <property type="entry name" value="Sigma54_activat"/>
    <property type="match status" value="1"/>
</dbReference>
<dbReference type="InterPro" id="IPR003593">
    <property type="entry name" value="AAA+_ATPase"/>
</dbReference>
<dbReference type="InterPro" id="IPR027417">
    <property type="entry name" value="P-loop_NTPase"/>
</dbReference>
<dbReference type="CDD" id="cd00130">
    <property type="entry name" value="PAS"/>
    <property type="match status" value="1"/>
</dbReference>
<dbReference type="AlphaFoldDB" id="A0A4U8YMM7"/>
<keyword evidence="2" id="KW-0067">ATP-binding</keyword>
<gene>
    <name evidence="7" type="ORF">MSL71_4730</name>
</gene>
<dbReference type="GO" id="GO:0006355">
    <property type="term" value="P:regulation of DNA-templated transcription"/>
    <property type="evidence" value="ECO:0007669"/>
    <property type="project" value="InterPro"/>
</dbReference>
<dbReference type="InterPro" id="IPR025944">
    <property type="entry name" value="Sigma_54_int_dom_CS"/>
</dbReference>
<evidence type="ECO:0000256" key="4">
    <source>
        <dbReference type="ARBA" id="ARBA00023163"/>
    </source>
</evidence>
<evidence type="ECO:0000313" key="8">
    <source>
        <dbReference type="Proteomes" id="UP000507962"/>
    </source>
</evidence>
<dbReference type="CDD" id="cd00009">
    <property type="entry name" value="AAA"/>
    <property type="match status" value="1"/>
</dbReference>
<dbReference type="PROSITE" id="PS00688">
    <property type="entry name" value="SIGMA54_INTERACT_3"/>
    <property type="match status" value="1"/>
</dbReference>
<dbReference type="GO" id="GO:0043565">
    <property type="term" value="F:sequence-specific DNA binding"/>
    <property type="evidence" value="ECO:0007669"/>
    <property type="project" value="InterPro"/>
</dbReference>
<dbReference type="SUPFAM" id="SSF46689">
    <property type="entry name" value="Homeodomain-like"/>
    <property type="match status" value="1"/>
</dbReference>
<evidence type="ECO:0000259" key="6">
    <source>
        <dbReference type="PROSITE" id="PS50112"/>
    </source>
</evidence>